<accession>A0A2T7BN21</accession>
<dbReference type="EMBL" id="QCYK01000001">
    <property type="protein sequence ID" value="PUZ29078.1"/>
    <property type="molecule type" value="Genomic_DNA"/>
</dbReference>
<gene>
    <name evidence="1" type="ORF">DCC81_06315</name>
</gene>
<keyword evidence="2" id="KW-1185">Reference proteome</keyword>
<dbReference type="Proteomes" id="UP000244450">
    <property type="component" value="Unassembled WGS sequence"/>
</dbReference>
<evidence type="ECO:0008006" key="3">
    <source>
        <dbReference type="Google" id="ProtNLM"/>
    </source>
</evidence>
<name>A0A2T7BN21_9BACT</name>
<sequence>MQRLEFESNRVMELRLLVLSALNHIMRLHITCPDARQRTIYKDAFRVMLFNYKTIESAREDDAVLFVTCRTKAVNAMDELMMQLCILEARGQEALPGLSLRGQVVPGQPQLKIA</sequence>
<comment type="caution">
    <text evidence="1">The sequence shown here is derived from an EMBL/GenBank/DDBJ whole genome shotgun (WGS) entry which is preliminary data.</text>
</comment>
<organism evidence="1 2">
    <name type="scientific">Chitinophaga parva</name>
    <dbReference type="NCBI Taxonomy" id="2169414"/>
    <lineage>
        <taxon>Bacteria</taxon>
        <taxon>Pseudomonadati</taxon>
        <taxon>Bacteroidota</taxon>
        <taxon>Chitinophagia</taxon>
        <taxon>Chitinophagales</taxon>
        <taxon>Chitinophagaceae</taxon>
        <taxon>Chitinophaga</taxon>
    </lineage>
</organism>
<protein>
    <recommendedName>
        <fullName evidence="3">Four helix bundle protein</fullName>
    </recommendedName>
</protein>
<dbReference type="AlphaFoldDB" id="A0A2T7BN21"/>
<proteinExistence type="predicted"/>
<reference evidence="1 2" key="1">
    <citation type="submission" date="2018-04" db="EMBL/GenBank/DDBJ databases">
        <title>Chitinophaga fuyangensis sp. nov., isolated from soil in a chemical factory.</title>
        <authorList>
            <person name="Chen K."/>
        </authorList>
    </citation>
    <scope>NUCLEOTIDE SEQUENCE [LARGE SCALE GENOMIC DNA]</scope>
    <source>
        <strain evidence="1 2">LY-1</strain>
    </source>
</reference>
<evidence type="ECO:0000313" key="2">
    <source>
        <dbReference type="Proteomes" id="UP000244450"/>
    </source>
</evidence>
<evidence type="ECO:0000313" key="1">
    <source>
        <dbReference type="EMBL" id="PUZ29078.1"/>
    </source>
</evidence>